<feature type="region of interest" description="Disordered" evidence="1">
    <location>
        <begin position="21"/>
        <end position="124"/>
    </location>
</feature>
<evidence type="ECO:0000256" key="1">
    <source>
        <dbReference type="SAM" id="MobiDB-lite"/>
    </source>
</evidence>
<keyword evidence="2" id="KW-0732">Signal</keyword>
<gene>
    <name evidence="3" type="ORF">AQJ67_31700</name>
</gene>
<feature type="compositionally biased region" description="Gly residues" evidence="1">
    <location>
        <begin position="22"/>
        <end position="34"/>
    </location>
</feature>
<feature type="chain" id="PRO_5039581279" description="Secreted protein" evidence="2">
    <location>
        <begin position="21"/>
        <end position="379"/>
    </location>
</feature>
<dbReference type="Proteomes" id="UP000053429">
    <property type="component" value="Unassembled WGS sequence"/>
</dbReference>
<comment type="caution">
    <text evidence="3">The sequence shown here is derived from an EMBL/GenBank/DDBJ whole genome shotgun (WGS) entry which is preliminary data.</text>
</comment>
<proteinExistence type="predicted"/>
<evidence type="ECO:0008006" key="5">
    <source>
        <dbReference type="Google" id="ProtNLM"/>
    </source>
</evidence>
<dbReference type="AlphaFoldDB" id="A0A101TS59"/>
<evidence type="ECO:0000313" key="4">
    <source>
        <dbReference type="Proteomes" id="UP000053429"/>
    </source>
</evidence>
<evidence type="ECO:0000256" key="2">
    <source>
        <dbReference type="SAM" id="SignalP"/>
    </source>
</evidence>
<evidence type="ECO:0000313" key="3">
    <source>
        <dbReference type="EMBL" id="KUN97482.1"/>
    </source>
</evidence>
<dbReference type="STRING" id="661399.AQJ67_31700"/>
<dbReference type="EMBL" id="LMWY01000042">
    <property type="protein sequence ID" value="KUN97482.1"/>
    <property type="molecule type" value="Genomic_DNA"/>
</dbReference>
<reference evidence="3 4" key="1">
    <citation type="submission" date="2015-10" db="EMBL/GenBank/DDBJ databases">
        <title>Draft genome sequence of Streptomyces caeruleatus NRRL B-24802, type strain for the species Streptomyces caeruleatus.</title>
        <authorList>
            <person name="Ruckert C."/>
            <person name="Winkler A."/>
            <person name="Kalinowski J."/>
            <person name="Kampfer P."/>
            <person name="Glaeser S."/>
        </authorList>
    </citation>
    <scope>NUCLEOTIDE SEQUENCE [LARGE SCALE GENOMIC DNA]</scope>
    <source>
        <strain evidence="3 4">NRRL B-24802</strain>
    </source>
</reference>
<keyword evidence="4" id="KW-1185">Reference proteome</keyword>
<feature type="region of interest" description="Disordered" evidence="1">
    <location>
        <begin position="324"/>
        <end position="379"/>
    </location>
</feature>
<feature type="compositionally biased region" description="Basic and acidic residues" evidence="1">
    <location>
        <begin position="348"/>
        <end position="362"/>
    </location>
</feature>
<accession>A0A101TS59</accession>
<protein>
    <recommendedName>
        <fullName evidence="5">Secreted protein</fullName>
    </recommendedName>
</protein>
<sequence>MRISGLLVVGAVAVAAAAFTSDGGGTADGRGGEGTIVTVGPSAGLREVPNGPPGGATPPLRQSPDGHVGRPAVTDPPPSPSRDGVAKETPRPSPSPSVSPKLLEAPGWLPPGPDSPDTDSAADPASVYDLLRDPAQCRDALNVIPRTTTDVVEWTLLRGLASACLAVQGEGGSWKQAVRDRAALADAADTCKGRAAYAVLDGLLDFHRRHPDATVRLKLAPSGTPAACGYRISGVDTGGDGEAKPGEVIGIELVDAYFDPAELLRGAVVSVGGQQVPGVPVLTSVVGGRLVLSAVVPALEPGPADVTVRHAGVETRMPTALVVTAPDTMQEPSTGSDPTAPRSSSHGRHSECSRSAHSRLTDPVRIPRRASESPNAIPI</sequence>
<organism evidence="3 4">
    <name type="scientific">Streptomyces caeruleatus</name>
    <dbReference type="NCBI Taxonomy" id="661399"/>
    <lineage>
        <taxon>Bacteria</taxon>
        <taxon>Bacillati</taxon>
        <taxon>Actinomycetota</taxon>
        <taxon>Actinomycetes</taxon>
        <taxon>Kitasatosporales</taxon>
        <taxon>Streptomycetaceae</taxon>
        <taxon>Streptomyces</taxon>
    </lineage>
</organism>
<feature type="signal peptide" evidence="2">
    <location>
        <begin position="1"/>
        <end position="20"/>
    </location>
</feature>
<name>A0A101TS59_9ACTN</name>
<feature type="compositionally biased region" description="Polar residues" evidence="1">
    <location>
        <begin position="330"/>
        <end position="344"/>
    </location>
</feature>